<evidence type="ECO:0000313" key="3">
    <source>
        <dbReference type="Proteomes" id="UP000799770"/>
    </source>
</evidence>
<accession>A0A6A5YLR6</accession>
<keyword evidence="3" id="KW-1185">Reference proteome</keyword>
<name>A0A6A5YLR6_9PLEO</name>
<evidence type="ECO:0008006" key="4">
    <source>
        <dbReference type="Google" id="ProtNLM"/>
    </source>
</evidence>
<dbReference type="EMBL" id="ML977350">
    <property type="protein sequence ID" value="KAF2108035.1"/>
    <property type="molecule type" value="Genomic_DNA"/>
</dbReference>
<proteinExistence type="predicted"/>
<protein>
    <recommendedName>
        <fullName evidence="4">Kazal-like domain-containing protein</fullName>
    </recommendedName>
</protein>
<organism evidence="2 3">
    <name type="scientific">Lophiotrema nucula</name>
    <dbReference type="NCBI Taxonomy" id="690887"/>
    <lineage>
        <taxon>Eukaryota</taxon>
        <taxon>Fungi</taxon>
        <taxon>Dikarya</taxon>
        <taxon>Ascomycota</taxon>
        <taxon>Pezizomycotina</taxon>
        <taxon>Dothideomycetes</taxon>
        <taxon>Pleosporomycetidae</taxon>
        <taxon>Pleosporales</taxon>
        <taxon>Lophiotremataceae</taxon>
        <taxon>Lophiotrema</taxon>
    </lineage>
</organism>
<keyword evidence="1" id="KW-0732">Signal</keyword>
<reference evidence="2" key="1">
    <citation type="journal article" date="2020" name="Stud. Mycol.">
        <title>101 Dothideomycetes genomes: a test case for predicting lifestyles and emergence of pathogens.</title>
        <authorList>
            <person name="Haridas S."/>
            <person name="Albert R."/>
            <person name="Binder M."/>
            <person name="Bloem J."/>
            <person name="Labutti K."/>
            <person name="Salamov A."/>
            <person name="Andreopoulos B."/>
            <person name="Baker S."/>
            <person name="Barry K."/>
            <person name="Bills G."/>
            <person name="Bluhm B."/>
            <person name="Cannon C."/>
            <person name="Castanera R."/>
            <person name="Culley D."/>
            <person name="Daum C."/>
            <person name="Ezra D."/>
            <person name="Gonzalez J."/>
            <person name="Henrissat B."/>
            <person name="Kuo A."/>
            <person name="Liang C."/>
            <person name="Lipzen A."/>
            <person name="Lutzoni F."/>
            <person name="Magnuson J."/>
            <person name="Mondo S."/>
            <person name="Nolan M."/>
            <person name="Ohm R."/>
            <person name="Pangilinan J."/>
            <person name="Park H.-J."/>
            <person name="Ramirez L."/>
            <person name="Alfaro M."/>
            <person name="Sun H."/>
            <person name="Tritt A."/>
            <person name="Yoshinaga Y."/>
            <person name="Zwiers L.-H."/>
            <person name="Turgeon B."/>
            <person name="Goodwin S."/>
            <person name="Spatafora J."/>
            <person name="Crous P."/>
            <person name="Grigoriev I."/>
        </authorList>
    </citation>
    <scope>NUCLEOTIDE SEQUENCE</scope>
    <source>
        <strain evidence="2">CBS 627.86</strain>
    </source>
</reference>
<dbReference type="AlphaFoldDB" id="A0A6A5YLR6"/>
<dbReference type="Proteomes" id="UP000799770">
    <property type="component" value="Unassembled WGS sequence"/>
</dbReference>
<feature type="signal peptide" evidence="1">
    <location>
        <begin position="1"/>
        <end position="17"/>
    </location>
</feature>
<gene>
    <name evidence="2" type="ORF">BDV96DRAFT_286871</name>
</gene>
<evidence type="ECO:0000256" key="1">
    <source>
        <dbReference type="SAM" id="SignalP"/>
    </source>
</evidence>
<evidence type="ECO:0000313" key="2">
    <source>
        <dbReference type="EMBL" id="KAF2108035.1"/>
    </source>
</evidence>
<sequence length="141" mass="14906">MLSATLLVALLSGLAAASSIPKSLISLPSVIHPTTFIPLPSPVPDETSFIPLPTPVHSSALRPIATPPPYYQHIHDVLTSKVGAGNEERGEDLEARKESCWERVDGWCAPYCDGQFPGPDAGAKRNACAICIAVQSAFCLA</sequence>
<dbReference type="OrthoDB" id="3927499at2759"/>
<feature type="chain" id="PRO_5025550665" description="Kazal-like domain-containing protein" evidence="1">
    <location>
        <begin position="18"/>
        <end position="141"/>
    </location>
</feature>